<sequence>MSIKFILLCLHLVLGDYLDVNQCFSQRPGYEVSVRVNEVKTTAVVEMKDECLRACLRTLIEPGERCLSIMHMPRDNNCIISNAIGQNIAKADDTTKKHTNYYENECAKPPVGGQVEARLSGYRGAEGVLQMAQKHGDKAKIMVVMTGLAAGRDYSIYYAPELSKEQCRKVHTIHNAKVGERLVIVDSDHSGMGIQPWTEINWEILDDDVLNKVLVVAETNSGLVVDCGEIKLRGNR</sequence>
<dbReference type="PROSITE" id="PS50948">
    <property type="entry name" value="PAN"/>
    <property type="match status" value="1"/>
</dbReference>
<reference evidence="4" key="1">
    <citation type="submission" date="2024-02" db="UniProtKB">
        <authorList>
            <consortium name="WormBaseParasite"/>
        </authorList>
    </citation>
    <scope>IDENTIFICATION</scope>
</reference>
<proteinExistence type="predicted"/>
<dbReference type="InterPro" id="IPR003609">
    <property type="entry name" value="Pan_app"/>
</dbReference>
<dbReference type="Gene3D" id="3.50.4.10">
    <property type="entry name" value="Hepatocyte Growth Factor"/>
    <property type="match status" value="1"/>
</dbReference>
<dbReference type="WBParaSite" id="MBELARI_LOCUS10271">
    <property type="protein sequence ID" value="MBELARI_LOCUS10271"/>
    <property type="gene ID" value="MBELARI_LOCUS10271"/>
</dbReference>
<feature type="signal peptide" evidence="1">
    <location>
        <begin position="1"/>
        <end position="15"/>
    </location>
</feature>
<dbReference type="SUPFAM" id="SSF57414">
    <property type="entry name" value="Hairpin loop containing domain-like"/>
    <property type="match status" value="1"/>
</dbReference>
<dbReference type="Pfam" id="PF00024">
    <property type="entry name" value="PAN_1"/>
    <property type="match status" value="1"/>
</dbReference>
<keyword evidence="3" id="KW-1185">Reference proteome</keyword>
<evidence type="ECO:0000259" key="2">
    <source>
        <dbReference type="PROSITE" id="PS50948"/>
    </source>
</evidence>
<dbReference type="Proteomes" id="UP000887575">
    <property type="component" value="Unassembled WGS sequence"/>
</dbReference>
<evidence type="ECO:0000313" key="4">
    <source>
        <dbReference type="WBParaSite" id="MBELARI_LOCUS10271"/>
    </source>
</evidence>
<organism evidence="3 4">
    <name type="scientific">Mesorhabditis belari</name>
    <dbReference type="NCBI Taxonomy" id="2138241"/>
    <lineage>
        <taxon>Eukaryota</taxon>
        <taxon>Metazoa</taxon>
        <taxon>Ecdysozoa</taxon>
        <taxon>Nematoda</taxon>
        <taxon>Chromadorea</taxon>
        <taxon>Rhabditida</taxon>
        <taxon>Rhabditina</taxon>
        <taxon>Rhabditomorpha</taxon>
        <taxon>Rhabditoidea</taxon>
        <taxon>Rhabditidae</taxon>
        <taxon>Mesorhabditinae</taxon>
        <taxon>Mesorhabditis</taxon>
    </lineage>
</organism>
<protein>
    <recommendedName>
        <fullName evidence="2">Apple domain-containing protein</fullName>
    </recommendedName>
</protein>
<dbReference type="CDD" id="cd01099">
    <property type="entry name" value="PAN_AP_HGF"/>
    <property type="match status" value="1"/>
</dbReference>
<keyword evidence="1" id="KW-0732">Signal</keyword>
<accession>A0AAF3E8N1</accession>
<dbReference type="AlphaFoldDB" id="A0AAF3E8N1"/>
<evidence type="ECO:0000256" key="1">
    <source>
        <dbReference type="SAM" id="SignalP"/>
    </source>
</evidence>
<feature type="domain" description="Apple" evidence="2">
    <location>
        <begin position="23"/>
        <end position="106"/>
    </location>
</feature>
<evidence type="ECO:0000313" key="3">
    <source>
        <dbReference type="Proteomes" id="UP000887575"/>
    </source>
</evidence>
<name>A0AAF3E8N1_9BILA</name>
<feature type="chain" id="PRO_5041940315" description="Apple domain-containing protein" evidence="1">
    <location>
        <begin position="16"/>
        <end position="236"/>
    </location>
</feature>